<evidence type="ECO:0000313" key="1">
    <source>
        <dbReference type="EMBL" id="KDR24155.1"/>
    </source>
</evidence>
<protein>
    <submittedName>
        <fullName evidence="1">Uncharacterized protein</fullName>
    </submittedName>
</protein>
<gene>
    <name evidence="1" type="ORF">L798_08983</name>
</gene>
<keyword evidence="2" id="KW-1185">Reference proteome</keyword>
<organism evidence="1 2">
    <name type="scientific">Zootermopsis nevadensis</name>
    <name type="common">Dampwood termite</name>
    <dbReference type="NCBI Taxonomy" id="136037"/>
    <lineage>
        <taxon>Eukaryota</taxon>
        <taxon>Metazoa</taxon>
        <taxon>Ecdysozoa</taxon>
        <taxon>Arthropoda</taxon>
        <taxon>Hexapoda</taxon>
        <taxon>Insecta</taxon>
        <taxon>Pterygota</taxon>
        <taxon>Neoptera</taxon>
        <taxon>Polyneoptera</taxon>
        <taxon>Dictyoptera</taxon>
        <taxon>Blattodea</taxon>
        <taxon>Blattoidea</taxon>
        <taxon>Termitoidae</taxon>
        <taxon>Termopsidae</taxon>
        <taxon>Zootermopsis</taxon>
    </lineage>
</organism>
<dbReference type="EMBL" id="KK852425">
    <property type="protein sequence ID" value="KDR24155.1"/>
    <property type="molecule type" value="Genomic_DNA"/>
</dbReference>
<accession>A0A067RTM4</accession>
<dbReference type="InParanoid" id="A0A067RTM4"/>
<evidence type="ECO:0000313" key="2">
    <source>
        <dbReference type="Proteomes" id="UP000027135"/>
    </source>
</evidence>
<sequence>MRFRTRDTHIHIISLCFRGVGRFYTNNVDIIWFRIITDWTGLQF</sequence>
<dbReference type="AlphaFoldDB" id="A0A067RTM4"/>
<dbReference type="Proteomes" id="UP000027135">
    <property type="component" value="Unassembled WGS sequence"/>
</dbReference>
<proteinExistence type="predicted"/>
<name>A0A067RTM4_ZOONE</name>
<reference evidence="1 2" key="1">
    <citation type="journal article" date="2014" name="Nat. Commun.">
        <title>Molecular traces of alternative social organization in a termite genome.</title>
        <authorList>
            <person name="Terrapon N."/>
            <person name="Li C."/>
            <person name="Robertson H.M."/>
            <person name="Ji L."/>
            <person name="Meng X."/>
            <person name="Booth W."/>
            <person name="Chen Z."/>
            <person name="Childers C.P."/>
            <person name="Glastad K.M."/>
            <person name="Gokhale K."/>
            <person name="Gowin J."/>
            <person name="Gronenberg W."/>
            <person name="Hermansen R.A."/>
            <person name="Hu H."/>
            <person name="Hunt B.G."/>
            <person name="Huylmans A.K."/>
            <person name="Khalil S.M."/>
            <person name="Mitchell R.D."/>
            <person name="Munoz-Torres M.C."/>
            <person name="Mustard J.A."/>
            <person name="Pan H."/>
            <person name="Reese J.T."/>
            <person name="Scharf M.E."/>
            <person name="Sun F."/>
            <person name="Vogel H."/>
            <person name="Xiao J."/>
            <person name="Yang W."/>
            <person name="Yang Z."/>
            <person name="Yang Z."/>
            <person name="Zhou J."/>
            <person name="Zhu J."/>
            <person name="Brent C.S."/>
            <person name="Elsik C.G."/>
            <person name="Goodisman M.A."/>
            <person name="Liberles D.A."/>
            <person name="Roe R.M."/>
            <person name="Vargo E.L."/>
            <person name="Vilcinskas A."/>
            <person name="Wang J."/>
            <person name="Bornberg-Bauer E."/>
            <person name="Korb J."/>
            <person name="Zhang G."/>
            <person name="Liebig J."/>
        </authorList>
    </citation>
    <scope>NUCLEOTIDE SEQUENCE [LARGE SCALE GENOMIC DNA]</scope>
    <source>
        <tissue evidence="1">Whole organism</tissue>
    </source>
</reference>